<organism evidence="1 2">
    <name type="scientific">Pangasius djambal</name>
    <dbReference type="NCBI Taxonomy" id="1691987"/>
    <lineage>
        <taxon>Eukaryota</taxon>
        <taxon>Metazoa</taxon>
        <taxon>Chordata</taxon>
        <taxon>Craniata</taxon>
        <taxon>Vertebrata</taxon>
        <taxon>Euteleostomi</taxon>
        <taxon>Actinopterygii</taxon>
        <taxon>Neopterygii</taxon>
        <taxon>Teleostei</taxon>
        <taxon>Ostariophysi</taxon>
        <taxon>Siluriformes</taxon>
        <taxon>Pangasiidae</taxon>
        <taxon>Pangasius</taxon>
    </lineage>
</organism>
<proteinExistence type="predicted"/>
<name>A0ACC5Y8Q5_9TELE</name>
<sequence>MARWVRANRTATETHITTLYNRKASQNAHHVETLRRMGYNSRRSCRVPLLSAENRKLRLQCAQAHQNWTAEDWRNIAWSVESGFLLRLTDGRERIVRIVSSVCRYAGYGGQSSQSYSQPGYGGYGPGSELDSSPDLTVRDTAPTTARFSNVVVDEVTVRGRCHRKEGTKVTFPREGDESPGCITADIVFVIKDKPHSHFRREGSDIVYPVRISLHQVGIPGPNALVCLQLP</sequence>
<evidence type="ECO:0000313" key="2">
    <source>
        <dbReference type="Proteomes" id="UP000830395"/>
    </source>
</evidence>
<keyword evidence="2" id="KW-1185">Reference proteome</keyword>
<comment type="caution">
    <text evidence="1">The sequence shown here is derived from an EMBL/GenBank/DDBJ whole genome shotgun (WGS) entry which is preliminary data.</text>
</comment>
<gene>
    <name evidence="1" type="ORF">PDJAM_G00205990</name>
</gene>
<accession>A0ACC5Y8Q5</accession>
<dbReference type="Proteomes" id="UP000830395">
    <property type="component" value="Chromosome 4"/>
</dbReference>
<protein>
    <submittedName>
        <fullName evidence="1">Uncharacterized protein</fullName>
    </submittedName>
</protein>
<reference evidence="1" key="1">
    <citation type="submission" date="2020-02" db="EMBL/GenBank/DDBJ databases">
        <title>Genome sequencing of the panga catfish, Pangasius djambal.</title>
        <authorList>
            <person name="Wen M."/>
            <person name="Zahm M."/>
            <person name="Roques C."/>
            <person name="Cabau C."/>
            <person name="Klopp C."/>
            <person name="Donnadieu C."/>
            <person name="Jouanno E."/>
            <person name="Avarre J.-C."/>
            <person name="Campet M."/>
            <person name="Ha T."/>
            <person name="Dugue R."/>
            <person name="Lampietro C."/>
            <person name="Louis A."/>
            <person name="Herpin A."/>
            <person name="Echchiki A."/>
            <person name="Berthelot C."/>
            <person name="Parey E."/>
            <person name="Roest-Crollius H."/>
            <person name="Braasch I."/>
            <person name="Postlethwait J.H."/>
            <person name="Bobe J."/>
            <person name="Montfort J."/>
            <person name="Bouchez O."/>
            <person name="Begum T."/>
            <person name="Schartl M."/>
            <person name="Gustiano R."/>
            <person name="Guiguen Y."/>
        </authorList>
    </citation>
    <scope>NUCLEOTIDE SEQUENCE</scope>
    <source>
        <strain evidence="1">Pdj_M5554</strain>
    </source>
</reference>
<dbReference type="EMBL" id="CM040978">
    <property type="protein sequence ID" value="MCJ8732004.1"/>
    <property type="molecule type" value="Genomic_DNA"/>
</dbReference>
<evidence type="ECO:0000313" key="1">
    <source>
        <dbReference type="EMBL" id="MCJ8732004.1"/>
    </source>
</evidence>